<keyword evidence="11" id="KW-1185">Reference proteome</keyword>
<accession>W6A8K0</accession>
<feature type="binding site" evidence="8">
    <location>
        <position position="110"/>
    </location>
    <ligand>
        <name>Fe cation</name>
        <dbReference type="ChEBI" id="CHEBI:24875"/>
    </ligand>
</feature>
<comment type="subcellular location">
    <subcellularLocation>
        <location evidence="8">Cytoplasm</location>
    </subcellularLocation>
</comment>
<evidence type="ECO:0000256" key="2">
    <source>
        <dbReference type="ARBA" id="ARBA00022679"/>
    </source>
</evidence>
<keyword evidence="10" id="KW-0378">Hydrolase</keyword>
<dbReference type="GO" id="GO:0003677">
    <property type="term" value="F:DNA binding"/>
    <property type="evidence" value="ECO:0007669"/>
    <property type="project" value="UniProtKB-KW"/>
</dbReference>
<evidence type="ECO:0000256" key="6">
    <source>
        <dbReference type="ARBA" id="ARBA00023315"/>
    </source>
</evidence>
<dbReference type="RefSeq" id="WP_025250638.1">
    <property type="nucleotide sequence ID" value="NZ_CP006934.1"/>
</dbReference>
<dbReference type="GO" id="GO:0061711">
    <property type="term" value="F:tRNA N(6)-L-threonylcarbamoyladenine synthase activity"/>
    <property type="evidence" value="ECO:0007669"/>
    <property type="project" value="UniProtKB-EC"/>
</dbReference>
<evidence type="ECO:0000256" key="3">
    <source>
        <dbReference type="ARBA" id="ARBA00022694"/>
    </source>
</evidence>
<keyword evidence="10" id="KW-0540">Nuclease</keyword>
<dbReference type="FunFam" id="3.30.420.40:FF:000040">
    <property type="entry name" value="tRNA N6-adenosine threonylcarbamoyltransferase"/>
    <property type="match status" value="1"/>
</dbReference>
<keyword evidence="6 8" id="KW-0012">Acyltransferase</keyword>
<feature type="binding site" evidence="8">
    <location>
        <position position="271"/>
    </location>
    <ligand>
        <name>substrate</name>
    </ligand>
</feature>
<keyword evidence="1 8" id="KW-0963">Cytoplasm</keyword>
<evidence type="ECO:0000256" key="5">
    <source>
        <dbReference type="ARBA" id="ARBA00023004"/>
    </source>
</evidence>
<dbReference type="PRINTS" id="PR00789">
    <property type="entry name" value="OSIALOPTASE"/>
</dbReference>
<feature type="domain" description="Gcp-like" evidence="9">
    <location>
        <begin position="22"/>
        <end position="306"/>
    </location>
</feature>
<keyword evidence="2 8" id="KW-0808">Transferase</keyword>
<dbReference type="NCBIfam" id="TIGR00329">
    <property type="entry name" value="gcp_kae1"/>
    <property type="match status" value="1"/>
</dbReference>
<dbReference type="InterPro" id="IPR022450">
    <property type="entry name" value="TsaD"/>
</dbReference>
<sequence length="317" mass="34596">MKLLALESSCDELSIAILDNGKILSNIISSQIERHKEFGGVVPELAARLHLENLDWVISSALKKAKIEIDAIDAIAYTQAPGLIGSLIVGKIIAETIAMYLNKPLIPCDHIQGHIYGASIDNEFVYPVLAMVVSGGHTQIELINSVTDYQIIGQTQDDAIGECYDKVARYLGLPYPGGPEIDRLAASGNSQIYPLPIPKTTQEFDFSYSGLKTAAINLINKIKQKGEEVDINNFAASFQDVAVKTIIQKFDLAIKKYQPKTITVAGGVSANSLIRQEIQRLGNENQVPNIIIPKMEYCTDNAAMIGKLAQELINISK</sequence>
<dbReference type="PANTHER" id="PTHR11735">
    <property type="entry name" value="TRNA N6-ADENOSINE THREONYLCARBAMOYLTRANSFERASE"/>
    <property type="match status" value="1"/>
</dbReference>
<dbReference type="EC" id="2.3.1.234" evidence="8"/>
<evidence type="ECO:0000256" key="1">
    <source>
        <dbReference type="ARBA" id="ARBA00022490"/>
    </source>
</evidence>
<dbReference type="CDD" id="cd24133">
    <property type="entry name" value="ASKHA_NBD_TsaD_bac"/>
    <property type="match status" value="1"/>
</dbReference>
<dbReference type="HAMAP" id="MF_01445">
    <property type="entry name" value="TsaD"/>
    <property type="match status" value="1"/>
</dbReference>
<dbReference type="HOGENOM" id="CLU_023208_0_1_14"/>
<comment type="similarity">
    <text evidence="8">Belongs to the KAE1 / TsaD family.</text>
</comment>
<dbReference type="InterPro" id="IPR017861">
    <property type="entry name" value="KAE1/TsaD"/>
</dbReference>
<protein>
    <recommendedName>
        <fullName evidence="8">tRNA N6-adenosine threonylcarbamoyltransferase</fullName>
        <ecNumber evidence="8">2.3.1.234</ecNumber>
    </recommendedName>
    <alternativeName>
        <fullName evidence="8">N6-L-threonylcarbamoyladenine synthase</fullName>
        <shortName evidence="8">t(6)A synthase</shortName>
    </alternativeName>
    <alternativeName>
        <fullName evidence="8">t(6)A37 threonylcarbamoyladenosine biosynthesis protein TsaD</fullName>
    </alternativeName>
    <alternativeName>
        <fullName evidence="8">tRNA threonylcarbamoyladenosine biosynthesis protein TsaD</fullName>
    </alternativeName>
</protein>
<dbReference type="Gene3D" id="3.30.420.40">
    <property type="match status" value="2"/>
</dbReference>
<dbReference type="NCBIfam" id="TIGR03723">
    <property type="entry name" value="T6A_TsaD_YgjD"/>
    <property type="match status" value="1"/>
</dbReference>
<proteinExistence type="inferred from homology"/>
<evidence type="ECO:0000259" key="9">
    <source>
        <dbReference type="Pfam" id="PF00814"/>
    </source>
</evidence>
<dbReference type="EMBL" id="CP006934">
    <property type="protein sequence ID" value="AHI53498.1"/>
    <property type="molecule type" value="Genomic_DNA"/>
</dbReference>
<dbReference type="GO" id="GO:0002949">
    <property type="term" value="P:tRNA threonylcarbamoyladenosine modification"/>
    <property type="evidence" value="ECO:0007669"/>
    <property type="project" value="UniProtKB-UniRule"/>
</dbReference>
<feature type="binding site" evidence="8">
    <location>
        <position position="114"/>
    </location>
    <ligand>
        <name>Fe cation</name>
        <dbReference type="ChEBI" id="CHEBI:24875"/>
    </ligand>
</feature>
<dbReference type="KEGG" id="ssab:SSABA_v1c00860"/>
<dbReference type="eggNOG" id="COG0533">
    <property type="taxonomic scope" value="Bacteria"/>
</dbReference>
<feature type="binding site" evidence="8">
    <location>
        <begin position="132"/>
        <end position="136"/>
    </location>
    <ligand>
        <name>substrate</name>
    </ligand>
</feature>
<dbReference type="GO" id="GO:0005506">
    <property type="term" value="F:iron ion binding"/>
    <property type="evidence" value="ECO:0007669"/>
    <property type="project" value="UniProtKB-UniRule"/>
</dbReference>
<evidence type="ECO:0000313" key="10">
    <source>
        <dbReference type="EMBL" id="AHI53498.1"/>
    </source>
</evidence>
<keyword evidence="3 8" id="KW-0819">tRNA processing</keyword>
<evidence type="ECO:0000256" key="4">
    <source>
        <dbReference type="ARBA" id="ARBA00022723"/>
    </source>
</evidence>
<keyword evidence="4 8" id="KW-0479">Metal-binding</keyword>
<dbReference type="GO" id="GO:0004519">
    <property type="term" value="F:endonuclease activity"/>
    <property type="evidence" value="ECO:0007669"/>
    <property type="project" value="UniProtKB-KW"/>
</dbReference>
<dbReference type="Proteomes" id="UP000019265">
    <property type="component" value="Chromosome"/>
</dbReference>
<comment type="function">
    <text evidence="8">Required for the formation of a threonylcarbamoyl group on adenosine at position 37 (t(6)A37) in tRNAs that read codons beginning with adenine. Is involved in the transfer of the threonylcarbamoyl moiety of threonylcarbamoyl-AMP (TC-AMP) to the N6 group of A37, together with TsaE and TsaB. TsaD likely plays a direct catalytic role in this reaction.</text>
</comment>
<feature type="binding site" evidence="8">
    <location>
        <position position="178"/>
    </location>
    <ligand>
        <name>substrate</name>
    </ligand>
</feature>
<dbReference type="PATRIC" id="fig|1276257.3.peg.88"/>
<name>W6A8K0_9MOLU</name>
<evidence type="ECO:0000256" key="8">
    <source>
        <dbReference type="HAMAP-Rule" id="MF_01445"/>
    </source>
</evidence>
<keyword evidence="5 8" id="KW-0408">Iron</keyword>
<dbReference type="FunFam" id="3.30.420.40:FF:000012">
    <property type="entry name" value="tRNA N6-adenosine threonylcarbamoyltransferase"/>
    <property type="match status" value="1"/>
</dbReference>
<feature type="binding site" evidence="8">
    <location>
        <position position="182"/>
    </location>
    <ligand>
        <name>substrate</name>
    </ligand>
</feature>
<evidence type="ECO:0000313" key="11">
    <source>
        <dbReference type="Proteomes" id="UP000019265"/>
    </source>
</evidence>
<dbReference type="STRING" id="1276257.SSABA_v1c00860"/>
<dbReference type="AlphaFoldDB" id="W6A8K0"/>
<dbReference type="OrthoDB" id="9806197at2"/>
<dbReference type="InterPro" id="IPR043129">
    <property type="entry name" value="ATPase_NBD"/>
</dbReference>
<feature type="binding site" evidence="8">
    <location>
        <position position="300"/>
    </location>
    <ligand>
        <name>Fe cation</name>
        <dbReference type="ChEBI" id="CHEBI:24875"/>
    </ligand>
</feature>
<dbReference type="SUPFAM" id="SSF53067">
    <property type="entry name" value="Actin-like ATPase domain"/>
    <property type="match status" value="2"/>
</dbReference>
<reference evidence="10 11" key="1">
    <citation type="journal article" date="2014" name="Genome Biol. Evol.">
        <title>Molecular evolution of the substrate utilization strategies and putative virulence factors in mosquito-associated Spiroplasma species.</title>
        <authorList>
            <person name="Chang T.H."/>
            <person name="Lo W.S."/>
            <person name="Ku C."/>
            <person name="Chen L.L."/>
            <person name="Kuo C.H."/>
        </authorList>
    </citation>
    <scope>NUCLEOTIDE SEQUENCE [LARGE SCALE GENOMIC DNA]</scope>
    <source>
        <strain evidence="10">Ar-1343</strain>
    </source>
</reference>
<dbReference type="InterPro" id="IPR000905">
    <property type="entry name" value="Gcp-like_dom"/>
</dbReference>
<dbReference type="Pfam" id="PF00814">
    <property type="entry name" value="TsaD"/>
    <property type="match status" value="1"/>
</dbReference>
<keyword evidence="10" id="KW-0238">DNA-binding</keyword>
<gene>
    <name evidence="10" type="primary">gcp</name>
    <name evidence="8" type="synonym">tsaD</name>
    <name evidence="10" type="ORF">SSABA_v1c00860</name>
</gene>
<dbReference type="GO" id="GO:0005737">
    <property type="term" value="C:cytoplasm"/>
    <property type="evidence" value="ECO:0007669"/>
    <property type="project" value="UniProtKB-SubCell"/>
</dbReference>
<comment type="cofactor">
    <cofactor evidence="8">
        <name>Fe(2+)</name>
        <dbReference type="ChEBI" id="CHEBI:29033"/>
    </cofactor>
    <text evidence="8">Binds 1 Fe(2+) ion per subunit.</text>
</comment>
<feature type="binding site" evidence="8">
    <location>
        <position position="165"/>
    </location>
    <ligand>
        <name>substrate</name>
    </ligand>
</feature>
<organism evidence="10 11">
    <name type="scientific">Spiroplasma sabaudiense Ar-1343</name>
    <dbReference type="NCBI Taxonomy" id="1276257"/>
    <lineage>
        <taxon>Bacteria</taxon>
        <taxon>Bacillati</taxon>
        <taxon>Mycoplasmatota</taxon>
        <taxon>Mollicutes</taxon>
        <taxon>Entomoplasmatales</taxon>
        <taxon>Spiroplasmataceae</taxon>
        <taxon>Spiroplasma</taxon>
    </lineage>
</organism>
<comment type="catalytic activity">
    <reaction evidence="7 8">
        <text>L-threonylcarbamoyladenylate + adenosine(37) in tRNA = N(6)-L-threonylcarbamoyladenosine(37) in tRNA + AMP + H(+)</text>
        <dbReference type="Rhea" id="RHEA:37059"/>
        <dbReference type="Rhea" id="RHEA-COMP:10162"/>
        <dbReference type="Rhea" id="RHEA-COMP:10163"/>
        <dbReference type="ChEBI" id="CHEBI:15378"/>
        <dbReference type="ChEBI" id="CHEBI:73682"/>
        <dbReference type="ChEBI" id="CHEBI:74411"/>
        <dbReference type="ChEBI" id="CHEBI:74418"/>
        <dbReference type="ChEBI" id="CHEBI:456215"/>
        <dbReference type="EC" id="2.3.1.234"/>
    </reaction>
</comment>
<evidence type="ECO:0000256" key="7">
    <source>
        <dbReference type="ARBA" id="ARBA00048117"/>
    </source>
</evidence>
<dbReference type="PANTHER" id="PTHR11735:SF6">
    <property type="entry name" value="TRNA N6-ADENOSINE THREONYLCARBAMOYLTRANSFERASE, MITOCHONDRIAL"/>
    <property type="match status" value="1"/>
</dbReference>
<keyword evidence="10" id="KW-0255">Endonuclease</keyword>